<evidence type="ECO:0000313" key="2">
    <source>
        <dbReference type="EMBL" id="PNF28429.1"/>
    </source>
</evidence>
<feature type="compositionally biased region" description="Polar residues" evidence="1">
    <location>
        <begin position="322"/>
        <end position="334"/>
    </location>
</feature>
<name>A0A2J7QIM8_9NEOP</name>
<dbReference type="STRING" id="105785.A0A2J7QIM8"/>
<dbReference type="AlphaFoldDB" id="A0A2J7QIM8"/>
<feature type="region of interest" description="Disordered" evidence="1">
    <location>
        <begin position="36"/>
        <end position="80"/>
    </location>
</feature>
<dbReference type="Proteomes" id="UP000235965">
    <property type="component" value="Unassembled WGS sequence"/>
</dbReference>
<dbReference type="InParanoid" id="A0A2J7QIM8"/>
<gene>
    <name evidence="2" type="ORF">B7P43_G15945</name>
</gene>
<keyword evidence="3" id="KW-1185">Reference proteome</keyword>
<feature type="compositionally biased region" description="Polar residues" evidence="1">
    <location>
        <begin position="54"/>
        <end position="64"/>
    </location>
</feature>
<feature type="compositionally biased region" description="Basic residues" evidence="1">
    <location>
        <begin position="337"/>
        <end position="351"/>
    </location>
</feature>
<protein>
    <submittedName>
        <fullName evidence="2">Uncharacterized protein</fullName>
    </submittedName>
</protein>
<evidence type="ECO:0000256" key="1">
    <source>
        <dbReference type="SAM" id="MobiDB-lite"/>
    </source>
</evidence>
<reference evidence="2 3" key="1">
    <citation type="submission" date="2017-12" db="EMBL/GenBank/DDBJ databases">
        <title>Hemimetabolous genomes reveal molecular basis of termite eusociality.</title>
        <authorList>
            <person name="Harrison M.C."/>
            <person name="Jongepier E."/>
            <person name="Robertson H.M."/>
            <person name="Arning N."/>
            <person name="Bitard-Feildel T."/>
            <person name="Chao H."/>
            <person name="Childers C.P."/>
            <person name="Dinh H."/>
            <person name="Doddapaneni H."/>
            <person name="Dugan S."/>
            <person name="Gowin J."/>
            <person name="Greiner C."/>
            <person name="Han Y."/>
            <person name="Hu H."/>
            <person name="Hughes D.S.T."/>
            <person name="Huylmans A.-K."/>
            <person name="Kemena C."/>
            <person name="Kremer L.P.M."/>
            <person name="Lee S.L."/>
            <person name="Lopez-Ezquerra A."/>
            <person name="Mallet L."/>
            <person name="Monroy-Kuhn J.M."/>
            <person name="Moser A."/>
            <person name="Murali S.C."/>
            <person name="Muzny D.M."/>
            <person name="Otani S."/>
            <person name="Piulachs M.-D."/>
            <person name="Poelchau M."/>
            <person name="Qu J."/>
            <person name="Schaub F."/>
            <person name="Wada-Katsumata A."/>
            <person name="Worley K.C."/>
            <person name="Xie Q."/>
            <person name="Ylla G."/>
            <person name="Poulsen M."/>
            <person name="Gibbs R.A."/>
            <person name="Schal C."/>
            <person name="Richards S."/>
            <person name="Belles X."/>
            <person name="Korb J."/>
            <person name="Bornberg-Bauer E."/>
        </authorList>
    </citation>
    <scope>NUCLEOTIDE SEQUENCE [LARGE SCALE GENOMIC DNA]</scope>
    <source>
        <tissue evidence="2">Whole body</tissue>
    </source>
</reference>
<feature type="compositionally biased region" description="Basic and acidic residues" evidence="1">
    <location>
        <begin position="377"/>
        <end position="390"/>
    </location>
</feature>
<accession>A0A2J7QIM8</accession>
<dbReference type="OrthoDB" id="6764494at2759"/>
<feature type="region of interest" description="Disordered" evidence="1">
    <location>
        <begin position="294"/>
        <end position="390"/>
    </location>
</feature>
<dbReference type="EMBL" id="NEVH01013585">
    <property type="protein sequence ID" value="PNF28429.1"/>
    <property type="molecule type" value="Genomic_DNA"/>
</dbReference>
<comment type="caution">
    <text evidence="2">The sequence shown here is derived from an EMBL/GenBank/DDBJ whole genome shotgun (WGS) entry which is preliminary data.</text>
</comment>
<sequence length="390" mass="43379">MARQKESLEKLSQANTQEVGRQLEQLNAKLVGIESKLSEASDRPTLATEASVVVHNSPSPSAGPTSDPPLGSEGTETSSGLVGETVSCTHQPTICHTVASSSGSSSAGVCVRQATTTENVSLSGYLNNSELPLPLFDDASEMNPVFHLRRLDEFIHFRNVPKSLCLAIACRSLVGHLSKQWIEAVVHKLPDYEAFKKAFLDVWWSIAKQSLVKCTLYQTKYDRRSGLSLSGHFLKHVNMAAYLDPRPSDVDLIEALRAHYPVGVQRAMLTNQLQTIEQALDLLRRVELMEQSENYQRTHTQSQNSNPNRPGNNLHRNDHRSQNQTQVRQVQFSQSRGRSHGYRRRNRRNHNSGRDGESEGGSSGPLNPNAPPYQGRQEQDRPHDSHSGNH</sequence>
<proteinExistence type="predicted"/>
<feature type="compositionally biased region" description="Polar residues" evidence="1">
    <location>
        <begin position="294"/>
        <end position="311"/>
    </location>
</feature>
<evidence type="ECO:0000313" key="3">
    <source>
        <dbReference type="Proteomes" id="UP000235965"/>
    </source>
</evidence>
<organism evidence="2 3">
    <name type="scientific">Cryptotermes secundus</name>
    <dbReference type="NCBI Taxonomy" id="105785"/>
    <lineage>
        <taxon>Eukaryota</taxon>
        <taxon>Metazoa</taxon>
        <taxon>Ecdysozoa</taxon>
        <taxon>Arthropoda</taxon>
        <taxon>Hexapoda</taxon>
        <taxon>Insecta</taxon>
        <taxon>Pterygota</taxon>
        <taxon>Neoptera</taxon>
        <taxon>Polyneoptera</taxon>
        <taxon>Dictyoptera</taxon>
        <taxon>Blattodea</taxon>
        <taxon>Blattoidea</taxon>
        <taxon>Termitoidae</taxon>
        <taxon>Kalotermitidae</taxon>
        <taxon>Cryptotermitinae</taxon>
        <taxon>Cryptotermes</taxon>
    </lineage>
</organism>